<evidence type="ECO:0000313" key="3">
    <source>
        <dbReference type="Proteomes" id="UP000077115"/>
    </source>
</evidence>
<reference evidence="2 3" key="2">
    <citation type="submission" date="2016-05" db="EMBL/GenBank/DDBJ databases">
        <title>Lineage-specific infection strategies underlie the spectrum of fungal disease in amphibians.</title>
        <authorList>
            <person name="Cuomo C.A."/>
            <person name="Farrer R.A."/>
            <person name="James T."/>
            <person name="Longcore J."/>
            <person name="Birren B."/>
        </authorList>
    </citation>
    <scope>NUCLEOTIDE SEQUENCE [LARGE SCALE GENOMIC DNA]</scope>
    <source>
        <strain evidence="2 3">JEL423</strain>
    </source>
</reference>
<accession>A0A177WN92</accession>
<sequence length="530" mass="59741">MTLLILSVILENLTSPDAFVCVCIIAIIGALTLNLLQCHRTIIMLKSNCHREKEFAKQAAQHTIDKLECAKSTVKQRLYHLEQKWRSTFNTKSSFFDTTPMPVPYLDELVRRICEIDVHMDQHVEGIVVSTRTLAYVVEKYTSEWLSIHNDVEEIKAMVAEKGESKLSIAQEEKLAKIVKKLYHPLFKDKFEQFVIDNTHSSIENSCIEVEEKIRFVENAFIFKERSKKTTSKKSAWWPLSSTVYCTVKHTILNIGHGVLEYGFHNIPMAKPTAEMLGISVGLDSPTPDQQLANQMESYRLVLTAHKERLEAIYQTRSQFKIMVDAAIVATRVHSEALLKASNPDLAKKVCVPPRKHEGPWQLRYSGSSTSSFQFSYVSDNATPSVCYDPALDGILEVSDKHAMPSPAIQSSESKVDRAIRIQQSGSLFSTSMSLAFKVMGQIQNTIDCLFFKSISRHTLWAMPIITDIIKSITDIVSCTIWPTYCHKDLTGPKQDQEYQSFLNSAIPTISSTSSIVNRSELSISTTTAT</sequence>
<name>A0A177WN92_BATDL</name>
<proteinExistence type="predicted"/>
<feature type="chain" id="PRO_5008077722" evidence="1">
    <location>
        <begin position="19"/>
        <end position="530"/>
    </location>
</feature>
<feature type="signal peptide" evidence="1">
    <location>
        <begin position="1"/>
        <end position="18"/>
    </location>
</feature>
<reference evidence="2 3" key="1">
    <citation type="submission" date="2006-10" db="EMBL/GenBank/DDBJ databases">
        <title>The Genome Sequence of Batrachochytrium dendrobatidis JEL423.</title>
        <authorList>
            <consortium name="The Broad Institute Genome Sequencing Platform"/>
            <person name="Birren B."/>
            <person name="Lander E."/>
            <person name="Galagan J."/>
            <person name="Cuomo C."/>
            <person name="Devon K."/>
            <person name="Jaffe D."/>
            <person name="Butler J."/>
            <person name="Alvarez P."/>
            <person name="Gnerre S."/>
            <person name="Grabherr M."/>
            <person name="Kleber M."/>
            <person name="Mauceli E."/>
            <person name="Brockman W."/>
            <person name="Young S."/>
            <person name="LaButti K."/>
            <person name="Sykes S."/>
            <person name="DeCaprio D."/>
            <person name="Crawford M."/>
            <person name="Koehrsen M."/>
            <person name="Engels R."/>
            <person name="Montgomery P."/>
            <person name="Pearson M."/>
            <person name="Howarth C."/>
            <person name="Larson L."/>
            <person name="White J."/>
            <person name="O'Leary S."/>
            <person name="Kodira C."/>
            <person name="Zeng Q."/>
            <person name="Yandava C."/>
            <person name="Alvarado L."/>
            <person name="Longcore J."/>
            <person name="James T."/>
        </authorList>
    </citation>
    <scope>NUCLEOTIDE SEQUENCE [LARGE SCALE GENOMIC DNA]</scope>
    <source>
        <strain evidence="2 3">JEL423</strain>
    </source>
</reference>
<dbReference type="Proteomes" id="UP000077115">
    <property type="component" value="Unassembled WGS sequence"/>
</dbReference>
<evidence type="ECO:0000313" key="2">
    <source>
        <dbReference type="EMBL" id="OAJ41587.1"/>
    </source>
</evidence>
<dbReference type="VEuPathDB" id="FungiDB:BDEG_25162"/>
<keyword evidence="1" id="KW-0732">Signal</keyword>
<protein>
    <submittedName>
        <fullName evidence="2">Uncharacterized protein</fullName>
    </submittedName>
</protein>
<evidence type="ECO:0000256" key="1">
    <source>
        <dbReference type="SAM" id="SignalP"/>
    </source>
</evidence>
<organism evidence="2 3">
    <name type="scientific">Batrachochytrium dendrobatidis (strain JEL423)</name>
    <dbReference type="NCBI Taxonomy" id="403673"/>
    <lineage>
        <taxon>Eukaryota</taxon>
        <taxon>Fungi</taxon>
        <taxon>Fungi incertae sedis</taxon>
        <taxon>Chytridiomycota</taxon>
        <taxon>Chytridiomycota incertae sedis</taxon>
        <taxon>Chytridiomycetes</taxon>
        <taxon>Rhizophydiales</taxon>
        <taxon>Rhizophydiales incertae sedis</taxon>
        <taxon>Batrachochytrium</taxon>
    </lineage>
</organism>
<dbReference type="AlphaFoldDB" id="A0A177WN92"/>
<gene>
    <name evidence="2" type="ORF">BDEG_25162</name>
</gene>
<dbReference type="EMBL" id="DS022306">
    <property type="protein sequence ID" value="OAJ41587.1"/>
    <property type="molecule type" value="Genomic_DNA"/>
</dbReference>